<evidence type="ECO:0000256" key="5">
    <source>
        <dbReference type="ARBA" id="ARBA00013269"/>
    </source>
</evidence>
<dbReference type="InterPro" id="IPR005110">
    <property type="entry name" value="MoeA_linker/N"/>
</dbReference>
<dbReference type="STRING" id="1128398.Curi_c16660"/>
<dbReference type="FunFam" id="3.40.980.10:FF:000004">
    <property type="entry name" value="Molybdopterin molybdenumtransferase"/>
    <property type="match status" value="1"/>
</dbReference>
<evidence type="ECO:0000256" key="6">
    <source>
        <dbReference type="ARBA" id="ARBA00021108"/>
    </source>
</evidence>
<dbReference type="SUPFAM" id="SSF63867">
    <property type="entry name" value="MoeA C-terminal domain-like"/>
    <property type="match status" value="1"/>
</dbReference>
<name>K0AXZ7_GOTA9</name>
<sequence>MIKGIELELAKEILLSKVKTTEVESINIMESLNRVLAEDIYATINVPEFNRSPLDGYAVKSNDVKNASKENPIKLKVIGTAPAGRVFKGEAKENTTIKIMTGAMIPHGYDTIIRKEDTDEGIEFVNIYVSSKAYENFVDIGEDVKKGEKLILKGTTINPGCVGMFAALGMREVNVYKKPKIGVLSTGTELRDITQSLDEGKIYNSNIYSISASIIQHGGIPISLGIVEDDLEKISEIFREKVNECDFIISTGGASVGDYDLIQNAYDKIGAETIFSRVKMKPGTPALASEYKEKILIGLSGNPGAALITFEVMVRPLIKKICGSRNWERNKVVGVMMDDFKKTSSQRRFMRVKVVKKEERVEIYLSGKQNPGVLRSMIDCNGLVDIPSNSSPLEKGQKVDVILLDEEGAK</sequence>
<evidence type="ECO:0000256" key="11">
    <source>
        <dbReference type="ARBA" id="ARBA00023150"/>
    </source>
</evidence>
<evidence type="ECO:0000256" key="7">
    <source>
        <dbReference type="ARBA" id="ARBA00022505"/>
    </source>
</evidence>
<comment type="function">
    <text evidence="2 13">Catalyzes the insertion of molybdate into adenylated molybdopterin with the concomitant release of AMP.</text>
</comment>
<dbReference type="EMBL" id="CP003326">
    <property type="protein sequence ID" value="AFS78673.1"/>
    <property type="molecule type" value="Genomic_DNA"/>
</dbReference>
<dbReference type="SUPFAM" id="SSF63882">
    <property type="entry name" value="MoeA N-terminal region -like"/>
    <property type="match status" value="1"/>
</dbReference>
<dbReference type="InterPro" id="IPR005111">
    <property type="entry name" value="MoeA_C_domain_IV"/>
</dbReference>
<dbReference type="GO" id="GO:0046872">
    <property type="term" value="F:metal ion binding"/>
    <property type="evidence" value="ECO:0007669"/>
    <property type="project" value="UniProtKB-UniRule"/>
</dbReference>
<dbReference type="InterPro" id="IPR001453">
    <property type="entry name" value="MoaB/Mog_dom"/>
</dbReference>
<dbReference type="GO" id="GO:0006777">
    <property type="term" value="P:Mo-molybdopterin cofactor biosynthetic process"/>
    <property type="evidence" value="ECO:0007669"/>
    <property type="project" value="UniProtKB-UniRule"/>
</dbReference>
<dbReference type="Pfam" id="PF03453">
    <property type="entry name" value="MoeA_N"/>
    <property type="match status" value="1"/>
</dbReference>
<dbReference type="Gene3D" id="3.40.980.10">
    <property type="entry name" value="MoaB/Mog-like domain"/>
    <property type="match status" value="1"/>
</dbReference>
<dbReference type="KEGG" id="cad:Curi_c16660"/>
<keyword evidence="8 13" id="KW-0808">Transferase</keyword>
<dbReference type="SMART" id="SM00852">
    <property type="entry name" value="MoCF_biosynth"/>
    <property type="match status" value="1"/>
</dbReference>
<keyword evidence="9 13" id="KW-0479">Metal-binding</keyword>
<reference evidence="15 16" key="1">
    <citation type="journal article" date="2012" name="PLoS ONE">
        <title>The purine-utilizing bacterium Clostridium acidurici 9a: a genome-guided metabolic reconsideration.</title>
        <authorList>
            <person name="Hartwich K."/>
            <person name="Poehlein A."/>
            <person name="Daniel R."/>
        </authorList>
    </citation>
    <scope>NUCLEOTIDE SEQUENCE [LARGE SCALE GENOMIC DNA]</scope>
    <source>
        <strain evidence="16">ATCC 7906 / DSM 604 / BCRC 14475 / CIP 104303 / KCTC 5404 / NCIMB 10678 / 9a</strain>
    </source>
</reference>
<evidence type="ECO:0000313" key="15">
    <source>
        <dbReference type="EMBL" id="AFS78673.1"/>
    </source>
</evidence>
<dbReference type="GO" id="GO:0061599">
    <property type="term" value="F:molybdopterin molybdotransferase activity"/>
    <property type="evidence" value="ECO:0007669"/>
    <property type="project" value="UniProtKB-UniRule"/>
</dbReference>
<dbReference type="HOGENOM" id="CLU_010186_7_1_9"/>
<dbReference type="PANTHER" id="PTHR10192:SF5">
    <property type="entry name" value="GEPHYRIN"/>
    <property type="match status" value="1"/>
</dbReference>
<proteinExistence type="inferred from homology"/>
<dbReference type="InterPro" id="IPR036425">
    <property type="entry name" value="MoaB/Mog-like_dom_sf"/>
</dbReference>
<dbReference type="EC" id="2.10.1.1" evidence="5 13"/>
<accession>K0AXZ7</accession>
<dbReference type="InterPro" id="IPR036688">
    <property type="entry name" value="MoeA_C_domain_IV_sf"/>
</dbReference>
<dbReference type="RefSeq" id="WP_014967809.1">
    <property type="nucleotide sequence ID" value="NC_018664.1"/>
</dbReference>
<organism evidence="15 16">
    <name type="scientific">Gottschalkia acidurici (strain ATCC 7906 / DSM 604 / BCRC 14475 / CIP 104303 / KCTC 5404 / NCIMB 10678 / 9a)</name>
    <name type="common">Clostridium acidurici</name>
    <dbReference type="NCBI Taxonomy" id="1128398"/>
    <lineage>
        <taxon>Bacteria</taxon>
        <taxon>Bacillati</taxon>
        <taxon>Bacillota</taxon>
        <taxon>Tissierellia</taxon>
        <taxon>Tissierellales</taxon>
        <taxon>Gottschalkiaceae</taxon>
        <taxon>Gottschalkia</taxon>
    </lineage>
</organism>
<dbReference type="UniPathway" id="UPA00344"/>
<dbReference type="GO" id="GO:0005829">
    <property type="term" value="C:cytosol"/>
    <property type="evidence" value="ECO:0007669"/>
    <property type="project" value="TreeGrafter"/>
</dbReference>
<feature type="domain" description="MoaB/Mog" evidence="14">
    <location>
        <begin position="182"/>
        <end position="320"/>
    </location>
</feature>
<keyword evidence="10 13" id="KW-0460">Magnesium</keyword>
<keyword evidence="7 13" id="KW-0500">Molybdenum</keyword>
<dbReference type="InterPro" id="IPR036135">
    <property type="entry name" value="MoeA_linker/N_sf"/>
</dbReference>
<dbReference type="Proteomes" id="UP000006094">
    <property type="component" value="Chromosome"/>
</dbReference>
<evidence type="ECO:0000256" key="13">
    <source>
        <dbReference type="RuleBase" id="RU365090"/>
    </source>
</evidence>
<comment type="cofactor">
    <cofactor evidence="1 13">
        <name>Mg(2+)</name>
        <dbReference type="ChEBI" id="CHEBI:18420"/>
    </cofactor>
</comment>
<dbReference type="InterPro" id="IPR038987">
    <property type="entry name" value="MoeA-like"/>
</dbReference>
<evidence type="ECO:0000259" key="14">
    <source>
        <dbReference type="SMART" id="SM00852"/>
    </source>
</evidence>
<evidence type="ECO:0000256" key="8">
    <source>
        <dbReference type="ARBA" id="ARBA00022679"/>
    </source>
</evidence>
<evidence type="ECO:0000256" key="2">
    <source>
        <dbReference type="ARBA" id="ARBA00002901"/>
    </source>
</evidence>
<comment type="similarity">
    <text evidence="4 13">Belongs to the MoeA family.</text>
</comment>
<evidence type="ECO:0000256" key="12">
    <source>
        <dbReference type="ARBA" id="ARBA00047317"/>
    </source>
</evidence>
<dbReference type="Gene3D" id="2.170.190.11">
    <property type="entry name" value="Molybdopterin biosynthesis moea protein, domain 3"/>
    <property type="match status" value="1"/>
</dbReference>
<keyword evidence="11 13" id="KW-0501">Molybdenum cofactor biosynthesis</keyword>
<dbReference type="AlphaFoldDB" id="K0AXZ7"/>
<dbReference type="Pfam" id="PF00994">
    <property type="entry name" value="MoCF_biosynth"/>
    <property type="match status" value="1"/>
</dbReference>
<dbReference type="CDD" id="cd00887">
    <property type="entry name" value="MoeA"/>
    <property type="match status" value="1"/>
</dbReference>
<dbReference type="eggNOG" id="COG0303">
    <property type="taxonomic scope" value="Bacteria"/>
</dbReference>
<gene>
    <name evidence="15" type="primary">moeA1</name>
    <name evidence="15" type="ordered locus">Curi_c16660</name>
</gene>
<keyword evidence="16" id="KW-1185">Reference proteome</keyword>
<evidence type="ECO:0000256" key="9">
    <source>
        <dbReference type="ARBA" id="ARBA00022723"/>
    </source>
</evidence>
<dbReference type="NCBIfam" id="NF045515">
    <property type="entry name" value="Glp_gephyrin"/>
    <property type="match status" value="1"/>
</dbReference>
<comment type="pathway">
    <text evidence="3 13">Cofactor biosynthesis; molybdopterin biosynthesis.</text>
</comment>
<dbReference type="Pfam" id="PF03454">
    <property type="entry name" value="MoeA_C"/>
    <property type="match status" value="1"/>
</dbReference>
<dbReference type="SUPFAM" id="SSF53218">
    <property type="entry name" value="Molybdenum cofactor biosynthesis proteins"/>
    <property type="match status" value="1"/>
</dbReference>
<evidence type="ECO:0000313" key="16">
    <source>
        <dbReference type="Proteomes" id="UP000006094"/>
    </source>
</evidence>
<dbReference type="NCBIfam" id="TIGR00177">
    <property type="entry name" value="molyb_syn"/>
    <property type="match status" value="1"/>
</dbReference>
<dbReference type="Gene3D" id="2.40.340.10">
    <property type="entry name" value="MoeA, C-terminal, domain IV"/>
    <property type="match status" value="1"/>
</dbReference>
<dbReference type="PATRIC" id="fig|1128398.3.peg.1709"/>
<protein>
    <recommendedName>
        <fullName evidence="6 13">Molybdopterin molybdenumtransferase</fullName>
        <ecNumber evidence="5 13">2.10.1.1</ecNumber>
    </recommendedName>
</protein>
<evidence type="ECO:0000256" key="3">
    <source>
        <dbReference type="ARBA" id="ARBA00005046"/>
    </source>
</evidence>
<comment type="catalytic activity">
    <reaction evidence="12">
        <text>adenylyl-molybdopterin + molybdate = Mo-molybdopterin + AMP + H(+)</text>
        <dbReference type="Rhea" id="RHEA:35047"/>
        <dbReference type="ChEBI" id="CHEBI:15378"/>
        <dbReference type="ChEBI" id="CHEBI:36264"/>
        <dbReference type="ChEBI" id="CHEBI:62727"/>
        <dbReference type="ChEBI" id="CHEBI:71302"/>
        <dbReference type="ChEBI" id="CHEBI:456215"/>
        <dbReference type="EC" id="2.10.1.1"/>
    </reaction>
</comment>
<evidence type="ECO:0000256" key="1">
    <source>
        <dbReference type="ARBA" id="ARBA00001946"/>
    </source>
</evidence>
<dbReference type="PANTHER" id="PTHR10192">
    <property type="entry name" value="MOLYBDOPTERIN BIOSYNTHESIS PROTEIN"/>
    <property type="match status" value="1"/>
</dbReference>
<dbReference type="Gene3D" id="3.90.105.10">
    <property type="entry name" value="Molybdopterin biosynthesis moea protein, domain 2"/>
    <property type="match status" value="1"/>
</dbReference>
<evidence type="ECO:0000256" key="4">
    <source>
        <dbReference type="ARBA" id="ARBA00010763"/>
    </source>
</evidence>
<evidence type="ECO:0000256" key="10">
    <source>
        <dbReference type="ARBA" id="ARBA00022842"/>
    </source>
</evidence>